<dbReference type="GO" id="GO:1990133">
    <property type="term" value="C:molybdopterin adenylyltransferase complex"/>
    <property type="evidence" value="ECO:0007669"/>
    <property type="project" value="TreeGrafter"/>
</dbReference>
<accession>A0A518CR66</accession>
<dbReference type="InterPro" id="IPR044672">
    <property type="entry name" value="MOCS2A"/>
</dbReference>
<evidence type="ECO:0000256" key="3">
    <source>
        <dbReference type="ARBA" id="ARBA00024247"/>
    </source>
</evidence>
<comment type="similarity">
    <text evidence="2">Belongs to the MoaD family.</text>
</comment>
<dbReference type="GO" id="GO:0006777">
    <property type="term" value="P:Mo-molybdopterin cofactor biosynthetic process"/>
    <property type="evidence" value="ECO:0007669"/>
    <property type="project" value="InterPro"/>
</dbReference>
<dbReference type="SUPFAM" id="SSF54285">
    <property type="entry name" value="MoaD/ThiS"/>
    <property type="match status" value="1"/>
</dbReference>
<dbReference type="GO" id="GO:0000166">
    <property type="term" value="F:nucleotide binding"/>
    <property type="evidence" value="ECO:0007669"/>
    <property type="project" value="UniProtKB-KW"/>
</dbReference>
<dbReference type="OrthoDB" id="7066694at2"/>
<gene>
    <name evidence="4" type="ORF">Pla110_34660</name>
</gene>
<dbReference type="PANTHER" id="PTHR33359">
    <property type="entry name" value="MOLYBDOPTERIN SYNTHASE SULFUR CARRIER SUBUNIT"/>
    <property type="match status" value="1"/>
</dbReference>
<dbReference type="RefSeq" id="WP_144997300.1">
    <property type="nucleotide sequence ID" value="NZ_CP036281.1"/>
</dbReference>
<dbReference type="KEGG" id="plon:Pla110_34660"/>
<dbReference type="Gene3D" id="3.10.20.30">
    <property type="match status" value="1"/>
</dbReference>
<evidence type="ECO:0000313" key="5">
    <source>
        <dbReference type="Proteomes" id="UP000317178"/>
    </source>
</evidence>
<evidence type="ECO:0000313" key="4">
    <source>
        <dbReference type="EMBL" id="QDU81721.1"/>
    </source>
</evidence>
<proteinExistence type="inferred from homology"/>
<evidence type="ECO:0000256" key="2">
    <source>
        <dbReference type="ARBA" id="ARBA00024200"/>
    </source>
</evidence>
<keyword evidence="1" id="KW-0547">Nucleotide-binding</keyword>
<keyword evidence="5" id="KW-1185">Reference proteome</keyword>
<organism evidence="4 5">
    <name type="scientific">Polystyrenella longa</name>
    <dbReference type="NCBI Taxonomy" id="2528007"/>
    <lineage>
        <taxon>Bacteria</taxon>
        <taxon>Pseudomonadati</taxon>
        <taxon>Planctomycetota</taxon>
        <taxon>Planctomycetia</taxon>
        <taxon>Planctomycetales</taxon>
        <taxon>Planctomycetaceae</taxon>
        <taxon>Polystyrenella</taxon>
    </lineage>
</organism>
<evidence type="ECO:0000256" key="1">
    <source>
        <dbReference type="ARBA" id="ARBA00022741"/>
    </source>
</evidence>
<reference evidence="4 5" key="1">
    <citation type="submission" date="2019-02" db="EMBL/GenBank/DDBJ databases">
        <title>Deep-cultivation of Planctomycetes and their phenomic and genomic characterization uncovers novel biology.</title>
        <authorList>
            <person name="Wiegand S."/>
            <person name="Jogler M."/>
            <person name="Boedeker C."/>
            <person name="Pinto D."/>
            <person name="Vollmers J."/>
            <person name="Rivas-Marin E."/>
            <person name="Kohn T."/>
            <person name="Peeters S.H."/>
            <person name="Heuer A."/>
            <person name="Rast P."/>
            <person name="Oberbeckmann S."/>
            <person name="Bunk B."/>
            <person name="Jeske O."/>
            <person name="Meyerdierks A."/>
            <person name="Storesund J.E."/>
            <person name="Kallscheuer N."/>
            <person name="Luecker S."/>
            <person name="Lage O.M."/>
            <person name="Pohl T."/>
            <person name="Merkel B.J."/>
            <person name="Hornburger P."/>
            <person name="Mueller R.-W."/>
            <person name="Bruemmer F."/>
            <person name="Labrenz M."/>
            <person name="Spormann A.M."/>
            <person name="Op den Camp H."/>
            <person name="Overmann J."/>
            <person name="Amann R."/>
            <person name="Jetten M.S.M."/>
            <person name="Mascher T."/>
            <person name="Medema M.H."/>
            <person name="Devos D.P."/>
            <person name="Kaster A.-K."/>
            <person name="Ovreas L."/>
            <person name="Rohde M."/>
            <person name="Galperin M.Y."/>
            <person name="Jogler C."/>
        </authorList>
    </citation>
    <scope>NUCLEOTIDE SEQUENCE [LARGE SCALE GENOMIC DNA]</scope>
    <source>
        <strain evidence="4 5">Pla110</strain>
    </source>
</reference>
<dbReference type="AlphaFoldDB" id="A0A518CR66"/>
<dbReference type="EMBL" id="CP036281">
    <property type="protein sequence ID" value="QDU81721.1"/>
    <property type="molecule type" value="Genomic_DNA"/>
</dbReference>
<sequence length="82" mass="8837">MKVHLTLFAAAQELAGAKTIELDFEQEQINLHELRSALTEKFPAMSALAPHLLFAAGTDYLPPESIITDGDQLVCFPPVSGG</sequence>
<dbReference type="InterPro" id="IPR012675">
    <property type="entry name" value="Beta-grasp_dom_sf"/>
</dbReference>
<dbReference type="PANTHER" id="PTHR33359:SF1">
    <property type="entry name" value="MOLYBDOPTERIN SYNTHASE SULFUR CARRIER SUBUNIT"/>
    <property type="match status" value="1"/>
</dbReference>
<dbReference type="InterPro" id="IPR016155">
    <property type="entry name" value="Mopterin_synth/thiamin_S_b"/>
</dbReference>
<dbReference type="CDD" id="cd00754">
    <property type="entry name" value="Ubl_MoaD"/>
    <property type="match status" value="1"/>
</dbReference>
<dbReference type="Proteomes" id="UP000317178">
    <property type="component" value="Chromosome"/>
</dbReference>
<dbReference type="InterPro" id="IPR003749">
    <property type="entry name" value="ThiS/MoaD-like"/>
</dbReference>
<name>A0A518CR66_9PLAN</name>
<protein>
    <recommendedName>
        <fullName evidence="3">Molybdopterin synthase sulfur carrier subunit</fullName>
    </recommendedName>
</protein>
<dbReference type="Pfam" id="PF02597">
    <property type="entry name" value="ThiS"/>
    <property type="match status" value="1"/>
</dbReference>